<feature type="compositionally biased region" description="Basic and acidic residues" evidence="2">
    <location>
        <begin position="463"/>
        <end position="480"/>
    </location>
</feature>
<evidence type="ECO:0000259" key="3">
    <source>
        <dbReference type="PROSITE" id="PS50106"/>
    </source>
</evidence>
<feature type="domain" description="PDZ" evidence="3">
    <location>
        <begin position="244"/>
        <end position="325"/>
    </location>
</feature>
<dbReference type="RefSeq" id="WP_194539637.1">
    <property type="nucleotide sequence ID" value="NZ_JACEFB010000019.1"/>
</dbReference>
<protein>
    <submittedName>
        <fullName evidence="4">PDZ domain-containing protein</fullName>
    </submittedName>
</protein>
<accession>A0A7V8VH08</accession>
<proteinExistence type="predicted"/>
<feature type="region of interest" description="Disordered" evidence="2">
    <location>
        <begin position="126"/>
        <end position="149"/>
    </location>
</feature>
<dbReference type="InterPro" id="IPR001478">
    <property type="entry name" value="PDZ"/>
</dbReference>
<organism evidence="4 5">
    <name type="scientific">Thermogemmata fonticola</name>
    <dbReference type="NCBI Taxonomy" id="2755323"/>
    <lineage>
        <taxon>Bacteria</taxon>
        <taxon>Pseudomonadati</taxon>
        <taxon>Planctomycetota</taxon>
        <taxon>Planctomycetia</taxon>
        <taxon>Gemmatales</taxon>
        <taxon>Gemmataceae</taxon>
        <taxon>Thermogemmata</taxon>
    </lineage>
</organism>
<reference evidence="4 5" key="1">
    <citation type="submission" date="2020-07" db="EMBL/GenBank/DDBJ databases">
        <title>Thermogemmata thermophila gen. nov., sp. nov., a novel moderate thermophilic planctomycete from a Kamchatka hot spring.</title>
        <authorList>
            <person name="Elcheninov A.G."/>
            <person name="Podosokorskaya O.A."/>
            <person name="Kovaleva O.L."/>
            <person name="Novikov A."/>
            <person name="Bonch-Osmolovskaya E.A."/>
            <person name="Toshchakov S.V."/>
            <person name="Kublanov I.V."/>
        </authorList>
    </citation>
    <scope>NUCLEOTIDE SEQUENCE [LARGE SCALE GENOMIC DNA]</scope>
    <source>
        <strain evidence="4 5">2918</strain>
    </source>
</reference>
<evidence type="ECO:0000256" key="2">
    <source>
        <dbReference type="SAM" id="MobiDB-lite"/>
    </source>
</evidence>
<dbReference type="PROSITE" id="PS50106">
    <property type="entry name" value="PDZ"/>
    <property type="match status" value="1"/>
</dbReference>
<dbReference type="Gene3D" id="2.30.42.10">
    <property type="match status" value="1"/>
</dbReference>
<comment type="caution">
    <text evidence="4">The sequence shown here is derived from an EMBL/GenBank/DDBJ whole genome shotgun (WGS) entry which is preliminary data.</text>
</comment>
<keyword evidence="5" id="KW-1185">Reference proteome</keyword>
<gene>
    <name evidence="4" type="ORF">H0921_16550</name>
</gene>
<dbReference type="Pfam" id="PF13180">
    <property type="entry name" value="PDZ_2"/>
    <property type="match status" value="1"/>
</dbReference>
<evidence type="ECO:0000256" key="1">
    <source>
        <dbReference type="SAM" id="Coils"/>
    </source>
</evidence>
<dbReference type="InterPro" id="IPR036034">
    <property type="entry name" value="PDZ_sf"/>
</dbReference>
<dbReference type="SUPFAM" id="SSF50156">
    <property type="entry name" value="PDZ domain-like"/>
    <property type="match status" value="1"/>
</dbReference>
<evidence type="ECO:0000313" key="5">
    <source>
        <dbReference type="Proteomes" id="UP000542342"/>
    </source>
</evidence>
<feature type="coiled-coil region" evidence="1">
    <location>
        <begin position="58"/>
        <end position="119"/>
    </location>
</feature>
<dbReference type="SMART" id="SM00228">
    <property type="entry name" value="PDZ"/>
    <property type="match status" value="1"/>
</dbReference>
<evidence type="ECO:0000313" key="4">
    <source>
        <dbReference type="EMBL" id="MBA2227771.1"/>
    </source>
</evidence>
<name>A0A7V8VH08_9BACT</name>
<dbReference type="EMBL" id="JACEFB010000019">
    <property type="protein sequence ID" value="MBA2227771.1"/>
    <property type="molecule type" value="Genomic_DNA"/>
</dbReference>
<feature type="region of interest" description="Disordered" evidence="2">
    <location>
        <begin position="454"/>
        <end position="480"/>
    </location>
</feature>
<dbReference type="AlphaFoldDB" id="A0A7V8VH08"/>
<dbReference type="Proteomes" id="UP000542342">
    <property type="component" value="Unassembled WGS sequence"/>
</dbReference>
<keyword evidence="1" id="KW-0175">Coiled coil</keyword>
<sequence length="480" mass="53276">MMNRQYVQRWLAAMMVVSCAALLLGWGVAWSTADEPKAAVLADLRDAVQMADKRGVNVTEIQEALQNLEKALQQGLKIAPDQTNPPKELLALREAVEAAARKGENVDAIRKELEAVEKQLIGRTLQAERPSVRPLDPPRDRPGRPLFPPGDGGVIMPPGLVLPRLPGNIPGIDRELFDKAQKLREEAFRQLLENPNDPEAIRKLEEATQLMLQAIGQPRVLVGPGLGDDLFPFFPAPGDRPRLGIRMQRIPEALAEQLGLEPDRGILVTDVLPDTPAEKAGFKVHDIVLEFAGKPVPDDPEAFARLVQTIKAGEKVTAVVLRKGKRVELKDITLPEIKREDRPRPRIPDLRRGGIEPGFDFERFPLFPDPAFPLPGGGKARSVSITYLNGQFTIKAVDDGVQYTITGSQNDSKPIEKILIIDGDNKVEADKLDQVPEKYRPVIKELLQQIGLPGLKNQQLQPRLRDKDSAPKEDREKRKD</sequence>